<evidence type="ECO:0000256" key="1">
    <source>
        <dbReference type="ARBA" id="ARBA00006547"/>
    </source>
</evidence>
<dbReference type="RefSeq" id="WP_111608282.1">
    <property type="nucleotide sequence ID" value="NZ_BMLJ01000017.1"/>
</dbReference>
<evidence type="ECO:0000256" key="2">
    <source>
        <dbReference type="RuleBase" id="RU003452"/>
    </source>
</evidence>
<organism evidence="3 4">
    <name type="scientific">Marinomonas arctica</name>
    <dbReference type="NCBI Taxonomy" id="383750"/>
    <lineage>
        <taxon>Bacteria</taxon>
        <taxon>Pseudomonadati</taxon>
        <taxon>Pseudomonadota</taxon>
        <taxon>Gammaproteobacteria</taxon>
        <taxon>Oceanospirillales</taxon>
        <taxon>Oceanospirillaceae</taxon>
        <taxon>Marinomonas</taxon>
    </lineage>
</organism>
<dbReference type="EMBL" id="CP061081">
    <property type="protein sequence ID" value="QNT06491.1"/>
    <property type="molecule type" value="Genomic_DNA"/>
</dbReference>
<dbReference type="Gene3D" id="3.30.2140.10">
    <property type="entry name" value="Arylamine N-acetyltransferase"/>
    <property type="match status" value="1"/>
</dbReference>
<dbReference type="SUPFAM" id="SSF54001">
    <property type="entry name" value="Cysteine proteinases"/>
    <property type="match status" value="1"/>
</dbReference>
<reference evidence="3 4" key="1">
    <citation type="submission" date="2020-09" db="EMBL/GenBank/DDBJ databases">
        <title>Complete genome sequence of an Arctic sea ice bacterium Marinomonas arctica BSI20414.</title>
        <authorList>
            <person name="Liao L."/>
            <person name="Chen B."/>
        </authorList>
    </citation>
    <scope>NUCLEOTIDE SEQUENCE [LARGE SCALE GENOMIC DNA]</scope>
    <source>
        <strain evidence="3 4">BSI20414</strain>
    </source>
</reference>
<dbReference type="PANTHER" id="PTHR11786:SF0">
    <property type="entry name" value="ARYLAMINE N-ACETYLTRANSFERASE 4-RELATED"/>
    <property type="match status" value="1"/>
</dbReference>
<gene>
    <name evidence="3" type="ORF">IBG28_02185</name>
</gene>
<dbReference type="OrthoDB" id="7181050at2"/>
<evidence type="ECO:0000313" key="3">
    <source>
        <dbReference type="EMBL" id="QNT06491.1"/>
    </source>
</evidence>
<dbReference type="GO" id="GO:0016407">
    <property type="term" value="F:acetyltransferase activity"/>
    <property type="evidence" value="ECO:0007669"/>
    <property type="project" value="InterPro"/>
</dbReference>
<dbReference type="Gene3D" id="2.40.128.150">
    <property type="entry name" value="Cysteine proteinases"/>
    <property type="match status" value="1"/>
</dbReference>
<dbReference type="InterPro" id="IPR001447">
    <property type="entry name" value="Arylamine_N-AcTrfase"/>
</dbReference>
<name>A0A7H1J7M5_9GAMM</name>
<dbReference type="Proteomes" id="UP000516370">
    <property type="component" value="Chromosome"/>
</dbReference>
<dbReference type="InterPro" id="IPR038765">
    <property type="entry name" value="Papain-like_cys_pep_sf"/>
</dbReference>
<dbReference type="KEGG" id="mard:IBG28_02185"/>
<comment type="similarity">
    <text evidence="1 2">Belongs to the arylamine N-acetyltransferase family.</text>
</comment>
<keyword evidence="4" id="KW-1185">Reference proteome</keyword>
<protein>
    <submittedName>
        <fullName evidence="3">Arylamine N-acetyltransferase</fullName>
    </submittedName>
</protein>
<keyword evidence="3" id="KW-0808">Transferase</keyword>
<accession>A0A7H1J7M5</accession>
<dbReference type="PANTHER" id="PTHR11786">
    <property type="entry name" value="N-HYDROXYARYLAMINE O-ACETYLTRANSFERASE"/>
    <property type="match status" value="1"/>
</dbReference>
<dbReference type="AlphaFoldDB" id="A0A7H1J7M5"/>
<evidence type="ECO:0000313" key="4">
    <source>
        <dbReference type="Proteomes" id="UP000516370"/>
    </source>
</evidence>
<dbReference type="PRINTS" id="PR01543">
    <property type="entry name" value="ANATRNSFRASE"/>
</dbReference>
<dbReference type="Pfam" id="PF00797">
    <property type="entry name" value="Acetyltransf_2"/>
    <property type="match status" value="1"/>
</dbReference>
<sequence>MSLSSSLQNYLSDLGLVVPETPSIEFVQALQSAHVARYSFNSLAVVLGEEISLELEDISQKIVTRGLGGYCFEHNKLTFELLKALGYDVQLKLARVLNNNFEREAGRTHRVTLLALEGVSYLVDTGFGGNGPIAPLRLDSNTKQMAGLDRYRMLAKGNGEYDLQVMKGEDAFTLYRFDSAAYTDADCALGHFYSHKHSQAVFSKNLMVTLKKQDQTVALVNAEFTSRDRQGEHKQWIESPESLGHILITEFDIALEPAVVEHLFIRFVAPILAVDDVGVSS</sequence>
<proteinExistence type="inferred from homology"/>